<evidence type="ECO:0000313" key="1">
    <source>
        <dbReference type="EMBL" id="GAH35655.1"/>
    </source>
</evidence>
<protein>
    <submittedName>
        <fullName evidence="1">Uncharacterized protein</fullName>
    </submittedName>
</protein>
<reference evidence="1" key="1">
    <citation type="journal article" date="2014" name="Front. Microbiol.">
        <title>High frequency of phylogenetically diverse reductive dehalogenase-homologous genes in deep subseafloor sedimentary metagenomes.</title>
        <authorList>
            <person name="Kawai M."/>
            <person name="Futagami T."/>
            <person name="Toyoda A."/>
            <person name="Takaki Y."/>
            <person name="Nishi S."/>
            <person name="Hori S."/>
            <person name="Arai W."/>
            <person name="Tsubouchi T."/>
            <person name="Morono Y."/>
            <person name="Uchiyama I."/>
            <person name="Ito T."/>
            <person name="Fujiyama A."/>
            <person name="Inagaki F."/>
            <person name="Takami H."/>
        </authorList>
    </citation>
    <scope>NUCLEOTIDE SEQUENCE</scope>
    <source>
        <strain evidence="1">Expedition CK06-06</strain>
    </source>
</reference>
<accession>X1FSZ6</accession>
<sequence length="35" mass="4062">CSKTVKISIIMLNITYSYGCLSNIIKIRKEKQMLK</sequence>
<organism evidence="1">
    <name type="scientific">marine sediment metagenome</name>
    <dbReference type="NCBI Taxonomy" id="412755"/>
    <lineage>
        <taxon>unclassified sequences</taxon>
        <taxon>metagenomes</taxon>
        <taxon>ecological metagenomes</taxon>
    </lineage>
</organism>
<name>X1FSZ6_9ZZZZ</name>
<comment type="caution">
    <text evidence="1">The sequence shown here is derived from an EMBL/GenBank/DDBJ whole genome shotgun (WGS) entry which is preliminary data.</text>
</comment>
<gene>
    <name evidence="1" type="ORF">S03H2_24145</name>
</gene>
<dbReference type="EMBL" id="BARU01013335">
    <property type="protein sequence ID" value="GAH35655.1"/>
    <property type="molecule type" value="Genomic_DNA"/>
</dbReference>
<feature type="non-terminal residue" evidence="1">
    <location>
        <position position="1"/>
    </location>
</feature>
<dbReference type="AlphaFoldDB" id="X1FSZ6"/>
<proteinExistence type="predicted"/>